<evidence type="ECO:0000313" key="2">
    <source>
        <dbReference type="EMBL" id="CAF1156868.1"/>
    </source>
</evidence>
<protein>
    <submittedName>
        <fullName evidence="2">Uncharacterized protein</fullName>
    </submittedName>
</protein>
<feature type="region of interest" description="Disordered" evidence="1">
    <location>
        <begin position="319"/>
        <end position="343"/>
    </location>
</feature>
<evidence type="ECO:0000256" key="1">
    <source>
        <dbReference type="SAM" id="MobiDB-lite"/>
    </source>
</evidence>
<comment type="caution">
    <text evidence="2">The sequence shown here is derived from an EMBL/GenBank/DDBJ whole genome shotgun (WGS) entry which is preliminary data.</text>
</comment>
<sequence length="733" mass="85650">MALQPQEKYEDLFNLYADTSVETSQYSENTIKNSVTEVTFSQITDIVSDESTAPSSSNNNLLSDIEDFNDIDKSFSNASDIEHNIEKLLKNQEFNFIDLPCDETTKWLPTELDKIELDNIDKSIQDREMSVETQPPTNIRRRYRSDGTRQIEKSRTKPMAIKLPNLKNCTLNSNQSFWIELILITTQENPANKVFIHIDQIEYHANNVPECDHGYVRIPLTEIDIQMGIKQLARVSIIKEKLEAYTFELIPFNHLSIDNSVEIYENENIKSFIKKAKLFRDTYKLTSSRIACQLLIKQNETWHMTNIVCETDVMKEIEKSKKSNKRSKSSNIRDDDDDDDDYSVHCRSLPKKRKRSSPSKKILRVTRVKKSFKFLYSETIDMASQPPDFCEDETTNNFIDFDQILNPPHGFCNEYEILFFSGDIGTLNTPTLEIANPLIQWPQAEHVNDNNGCRELSSLPINQELTVPSQNTNEEIECIPLDVQGNDNGIENNSHQQLDAYEEEQVLQSIVNDLQNIISNEGSNTMDAQAVVNTIYSYNNPIMRMHTQPVERHRFRYRSDGIRYLEQSRRNPMCIKLPILHGCLIKANQSFWLELTIVTTKENPQRKRFIHQHEMINNEANVQQNGLGSFRVLLTDEDIRRRKKIFRHLSIIKTKLDDYIFQLIPFDPLIEDNHAEFYTLPNEEHMTKKQKAKCFDRVYHTDKYQIFCQLMIKQNDQWYMTPIYCKTHEITDI</sequence>
<accession>A0A814T737</accession>
<dbReference type="Proteomes" id="UP000663864">
    <property type="component" value="Unassembled WGS sequence"/>
</dbReference>
<name>A0A814T737_9BILA</name>
<organism evidence="2 3">
    <name type="scientific">Rotaria sordida</name>
    <dbReference type="NCBI Taxonomy" id="392033"/>
    <lineage>
        <taxon>Eukaryota</taxon>
        <taxon>Metazoa</taxon>
        <taxon>Spiralia</taxon>
        <taxon>Gnathifera</taxon>
        <taxon>Rotifera</taxon>
        <taxon>Eurotatoria</taxon>
        <taxon>Bdelloidea</taxon>
        <taxon>Philodinida</taxon>
        <taxon>Philodinidae</taxon>
        <taxon>Rotaria</taxon>
    </lineage>
</organism>
<dbReference type="AlphaFoldDB" id="A0A814T737"/>
<dbReference type="EMBL" id="CAJNOT010001166">
    <property type="protein sequence ID" value="CAF1156868.1"/>
    <property type="molecule type" value="Genomic_DNA"/>
</dbReference>
<reference evidence="2" key="1">
    <citation type="submission" date="2021-02" db="EMBL/GenBank/DDBJ databases">
        <authorList>
            <person name="Nowell W R."/>
        </authorList>
    </citation>
    <scope>NUCLEOTIDE SEQUENCE</scope>
</reference>
<gene>
    <name evidence="2" type="ORF">ZHD862_LOCUS20467</name>
</gene>
<proteinExistence type="predicted"/>
<evidence type="ECO:0000313" key="3">
    <source>
        <dbReference type="Proteomes" id="UP000663864"/>
    </source>
</evidence>